<dbReference type="SUPFAM" id="SSF111369">
    <property type="entry name" value="HlyD-like secretion proteins"/>
    <property type="match status" value="1"/>
</dbReference>
<dbReference type="InterPro" id="IPR050465">
    <property type="entry name" value="UPF0194_transport"/>
</dbReference>
<feature type="coiled-coil region" evidence="4">
    <location>
        <begin position="325"/>
        <end position="355"/>
    </location>
</feature>
<evidence type="ECO:0000259" key="7">
    <source>
        <dbReference type="Pfam" id="PF25967"/>
    </source>
</evidence>
<dbReference type="EMBL" id="ARZA01000172">
    <property type="protein sequence ID" value="EOD00441.1"/>
    <property type="molecule type" value="Genomic_DNA"/>
</dbReference>
<organism evidence="9 10">
    <name type="scientific">Caldisalinibacter kiritimatiensis</name>
    <dbReference type="NCBI Taxonomy" id="1304284"/>
    <lineage>
        <taxon>Bacteria</taxon>
        <taxon>Bacillati</taxon>
        <taxon>Bacillota</taxon>
        <taxon>Tissierellia</taxon>
        <taxon>Tissierellales</taxon>
        <taxon>Thermohalobacteraceae</taxon>
        <taxon>Caldisalinibacter</taxon>
    </lineage>
</organism>
<reference evidence="9 10" key="1">
    <citation type="journal article" date="2015" name="Geomicrobiol. J.">
        <title>Caldisalinibacter kiritimatiensis gen. nov., sp. nov., a moderately thermohalophilic thiosulfate-reducing bacterium from a hypersaline microbial mat.</title>
        <authorList>
            <person name="Ben Hania W."/>
            <person name="Joseph M."/>
            <person name="Fiebig A."/>
            <person name="Bunk B."/>
            <person name="Klenk H.-P."/>
            <person name="Fardeau M.-L."/>
            <person name="Spring S."/>
        </authorList>
    </citation>
    <scope>NUCLEOTIDE SEQUENCE [LARGE SCALE GENOMIC DNA]</scope>
    <source>
        <strain evidence="9 10">L21-TH-D2</strain>
    </source>
</reference>
<dbReference type="PRINTS" id="PR01490">
    <property type="entry name" value="RTXTOXIND"/>
</dbReference>
<evidence type="ECO:0000256" key="6">
    <source>
        <dbReference type="SAM" id="Phobius"/>
    </source>
</evidence>
<feature type="transmembrane region" description="Helical" evidence="6">
    <location>
        <begin position="5"/>
        <end position="23"/>
    </location>
</feature>
<dbReference type="OrthoDB" id="1725043at2"/>
<proteinExistence type="inferred from homology"/>
<dbReference type="STRING" id="1304284.L21TH_1502"/>
<evidence type="ECO:0000313" key="9">
    <source>
        <dbReference type="EMBL" id="EOD00441.1"/>
    </source>
</evidence>
<dbReference type="Gene3D" id="2.40.30.170">
    <property type="match status" value="1"/>
</dbReference>
<dbReference type="Gene3D" id="2.40.50.100">
    <property type="match status" value="2"/>
</dbReference>
<dbReference type="InterPro" id="IPR058627">
    <property type="entry name" value="MdtA-like_C"/>
</dbReference>
<dbReference type="Pfam" id="PF25967">
    <property type="entry name" value="RND-MFP_C"/>
    <property type="match status" value="1"/>
</dbReference>
<dbReference type="InterPro" id="IPR058636">
    <property type="entry name" value="Beta-barrel_YknX"/>
</dbReference>
<dbReference type="GO" id="GO:0022857">
    <property type="term" value="F:transmembrane transporter activity"/>
    <property type="evidence" value="ECO:0007669"/>
    <property type="project" value="InterPro"/>
</dbReference>
<dbReference type="AlphaFoldDB" id="R1CP16"/>
<keyword evidence="3 4" id="KW-0175">Coiled coil</keyword>
<dbReference type="Gene3D" id="2.40.420.20">
    <property type="match status" value="1"/>
</dbReference>
<dbReference type="InterPro" id="IPR006143">
    <property type="entry name" value="RND_pump_MFP"/>
</dbReference>
<accession>R1CP16</accession>
<keyword evidence="10" id="KW-1185">Reference proteome</keyword>
<dbReference type="Pfam" id="PF25990">
    <property type="entry name" value="Beta-barrel_YknX"/>
    <property type="match status" value="1"/>
</dbReference>
<dbReference type="GO" id="GO:0030313">
    <property type="term" value="C:cell envelope"/>
    <property type="evidence" value="ECO:0007669"/>
    <property type="project" value="UniProtKB-SubCell"/>
</dbReference>
<sequence length="563" mass="61831">MANRILMIIVILAIVVFGGFYAYNELMPEEVEETQGPVYATKEVTKGDISVGVETTGRLDPSRGGSIRVPEANAPSLMGVEYIIDEIMAEEGTEVKQGDTIVKLISSDIEDKIEKLKEDIEYQREDLSHKTGVPIDEIDNINPYQGLTITAPIAGKVVGINAEEGKKIDGQATVAKIVDDSKFKVEIKLTPSEFKKVEEGEKVLLSFPYFDGFYEGTIKEVNPNPVPNQDTQDGFGKSFVHWVTIEAENPGLVQPKMEVNVGLPGDNNMPKYNFMYTGEVVGFVDEEKVLNPVSDEVVATKVHVHEMQIVEKGEPILTMAGPDVRDMIQKEVDKLRELKSQLESLLEQKEKMEIKATMDGIVARIYREKGESVRPGEYLGSVYTTDEMRIWTQVDDIDVVNVKQGAPVRVTVDAVPGETFEGTVEHVSTSGRTENGVTRFHVEIRVNGGPQLRPGMEAKAFIDAGSAEDVLLVPLEAVFEEDGQTKVEILENGTPKLVTVKLGLMNDRYAEVKSGLEEGDLVITGSTADLLPSQHIKSQDSLLPTNGDSDSDNENDSGTNNGQ</sequence>
<gene>
    <name evidence="9" type="ORF">L21TH_1502</name>
</gene>
<protein>
    <submittedName>
        <fullName evidence="9">Putative Co/Zn/Cd efflux system membrane fusion protein</fullName>
    </submittedName>
</protein>
<keyword evidence="6" id="KW-1133">Transmembrane helix</keyword>
<comment type="similarity">
    <text evidence="2">Belongs to the membrane fusion protein (MFP) (TC 8.A.1) family.</text>
</comment>
<feature type="region of interest" description="Disordered" evidence="5">
    <location>
        <begin position="534"/>
        <end position="563"/>
    </location>
</feature>
<evidence type="ECO:0000259" key="8">
    <source>
        <dbReference type="Pfam" id="PF25990"/>
    </source>
</evidence>
<dbReference type="NCBIfam" id="TIGR01730">
    <property type="entry name" value="RND_mfp"/>
    <property type="match status" value="1"/>
</dbReference>
<evidence type="ECO:0000313" key="10">
    <source>
        <dbReference type="Proteomes" id="UP000013378"/>
    </source>
</evidence>
<feature type="compositionally biased region" description="Polar residues" evidence="5">
    <location>
        <begin position="535"/>
        <end position="544"/>
    </location>
</feature>
<dbReference type="PANTHER" id="PTHR32347">
    <property type="entry name" value="EFFLUX SYSTEM COMPONENT YKNX-RELATED"/>
    <property type="match status" value="1"/>
</dbReference>
<comment type="caution">
    <text evidence="9">The sequence shown here is derived from an EMBL/GenBank/DDBJ whole genome shotgun (WGS) entry which is preliminary data.</text>
</comment>
<evidence type="ECO:0000256" key="2">
    <source>
        <dbReference type="ARBA" id="ARBA00009477"/>
    </source>
</evidence>
<dbReference type="Proteomes" id="UP000013378">
    <property type="component" value="Unassembled WGS sequence"/>
</dbReference>
<comment type="subcellular location">
    <subcellularLocation>
        <location evidence="1">Cell envelope</location>
    </subcellularLocation>
</comment>
<evidence type="ECO:0000256" key="4">
    <source>
        <dbReference type="SAM" id="Coils"/>
    </source>
</evidence>
<dbReference type="eggNOG" id="COG0845">
    <property type="taxonomic scope" value="Bacteria"/>
</dbReference>
<keyword evidence="6" id="KW-0812">Transmembrane</keyword>
<evidence type="ECO:0000256" key="1">
    <source>
        <dbReference type="ARBA" id="ARBA00004196"/>
    </source>
</evidence>
<name>R1CP16_9FIRM</name>
<feature type="domain" description="Multidrug resistance protein MdtA-like C-terminal permuted SH3" evidence="7">
    <location>
        <begin position="469"/>
        <end position="525"/>
    </location>
</feature>
<dbReference type="GO" id="GO:0016020">
    <property type="term" value="C:membrane"/>
    <property type="evidence" value="ECO:0007669"/>
    <property type="project" value="InterPro"/>
</dbReference>
<dbReference type="RefSeq" id="WP_006313289.1">
    <property type="nucleotide sequence ID" value="NZ_ARZA01000172.1"/>
</dbReference>
<evidence type="ECO:0000256" key="3">
    <source>
        <dbReference type="ARBA" id="ARBA00023054"/>
    </source>
</evidence>
<evidence type="ECO:0000256" key="5">
    <source>
        <dbReference type="SAM" id="MobiDB-lite"/>
    </source>
</evidence>
<keyword evidence="6" id="KW-0472">Membrane</keyword>
<feature type="domain" description="YknX-like beta-barrel" evidence="8">
    <location>
        <begin position="389"/>
        <end position="458"/>
    </location>
</feature>